<accession>A0A7U4TIF3</accession>
<proteinExistence type="predicted"/>
<reference evidence="2 3" key="1">
    <citation type="submission" date="2015-10" db="EMBL/GenBank/DDBJ databases">
        <title>Candidatus Desulfofervidus auxilii, a hydrogenotrophic sulfate-reducing bacterium involved in the thermophilic anaerobic oxidation of methane.</title>
        <authorList>
            <person name="Krukenberg V."/>
            <person name="Richter M."/>
            <person name="Wegener G."/>
        </authorList>
    </citation>
    <scope>NUCLEOTIDE SEQUENCE [LARGE SCALE GENOMIC DNA]</scope>
    <source>
        <strain evidence="2 3">HS1</strain>
    </source>
</reference>
<dbReference type="RefSeq" id="WP_066063269.1">
    <property type="nucleotide sequence ID" value="NZ_CP013015.1"/>
</dbReference>
<keyword evidence="3" id="KW-1185">Reference proteome</keyword>
<evidence type="ECO:0000313" key="2">
    <source>
        <dbReference type="EMBL" id="AMM41341.1"/>
    </source>
</evidence>
<dbReference type="EMBL" id="CP013015">
    <property type="protein sequence ID" value="AMM41341.1"/>
    <property type="molecule type" value="Genomic_DNA"/>
</dbReference>
<dbReference type="KEGG" id="daw:HS1_001545"/>
<evidence type="ECO:0000256" key="1">
    <source>
        <dbReference type="SAM" id="MobiDB-lite"/>
    </source>
</evidence>
<dbReference type="AlphaFoldDB" id="A0A7U4TIF3"/>
<dbReference type="Proteomes" id="UP000070560">
    <property type="component" value="Chromosome"/>
</dbReference>
<evidence type="ECO:0000313" key="3">
    <source>
        <dbReference type="Proteomes" id="UP000070560"/>
    </source>
</evidence>
<feature type="region of interest" description="Disordered" evidence="1">
    <location>
        <begin position="47"/>
        <end position="70"/>
    </location>
</feature>
<protein>
    <submittedName>
        <fullName evidence="2">Uncharacterized protein</fullName>
    </submittedName>
</protein>
<name>A0A7U4TIF3_DESA2</name>
<dbReference type="OrthoDB" id="9798623at2"/>
<organism evidence="2 3">
    <name type="scientific">Desulfofervidus auxilii</name>
    <dbReference type="NCBI Taxonomy" id="1621989"/>
    <lineage>
        <taxon>Bacteria</taxon>
        <taxon>Pseudomonadati</taxon>
        <taxon>Thermodesulfobacteriota</taxon>
        <taxon>Candidatus Desulfofervidia</taxon>
        <taxon>Candidatus Desulfofervidales</taxon>
        <taxon>Candidatus Desulfofervidaceae</taxon>
        <taxon>Candidatus Desulfofervidus</taxon>
    </lineage>
</organism>
<gene>
    <name evidence="2" type="ORF">HS1_001545</name>
</gene>
<sequence>MDFMMEEKGDDFYGGVGNYQVFKGKGKIYKGHCRELGISKNTVKRALRANKPPHYQRPPRDNPQLVKLKE</sequence>